<evidence type="ECO:0000256" key="1">
    <source>
        <dbReference type="SAM" id="MobiDB-lite"/>
    </source>
</evidence>
<keyword evidence="2" id="KW-0812">Transmembrane</keyword>
<protein>
    <submittedName>
        <fullName evidence="3">Uncharacterized protein</fullName>
    </submittedName>
</protein>
<evidence type="ECO:0000313" key="3">
    <source>
        <dbReference type="EMBL" id="SDL48216.1"/>
    </source>
</evidence>
<feature type="region of interest" description="Disordered" evidence="1">
    <location>
        <begin position="180"/>
        <end position="246"/>
    </location>
</feature>
<feature type="compositionally biased region" description="Pro residues" evidence="1">
    <location>
        <begin position="11"/>
        <end position="21"/>
    </location>
</feature>
<keyword evidence="2" id="KW-0472">Membrane</keyword>
<feature type="transmembrane region" description="Helical" evidence="2">
    <location>
        <begin position="93"/>
        <end position="115"/>
    </location>
</feature>
<feature type="transmembrane region" description="Helical" evidence="2">
    <location>
        <begin position="153"/>
        <end position="171"/>
    </location>
</feature>
<dbReference type="RefSeq" id="WP_091053076.1">
    <property type="nucleotide sequence ID" value="NZ_FNGF01000006.1"/>
</dbReference>
<feature type="transmembrane region" description="Helical" evidence="2">
    <location>
        <begin position="67"/>
        <end position="87"/>
    </location>
</feature>
<sequence length="246" mass="25891">MTNSPYTSGPAPDPNATPGPGAPSFQYRPQDPGAVQYGQPTGPVLPPPPTWGQRWGLLPKDDRPKQVTVILQSLWIHLAATVIATLLGLTGVAALSVVFGVLAAAVNLVLIWAVAREQLGRFGSDNPRLPIYIGLGVLAVAALYRVFNPFTVVPALVLAAAVLLVLVLAFTRPVRAWLQDRPGNRPRREQQEQAAGTPLDPQAPPPQWRGPAGPGAQNPYGYQPPAPPGPPANGPAASNGWPQPPS</sequence>
<organism evidence="3 4">
    <name type="scientific">Glycomyces sambucus</name>
    <dbReference type="NCBI Taxonomy" id="380244"/>
    <lineage>
        <taxon>Bacteria</taxon>
        <taxon>Bacillati</taxon>
        <taxon>Actinomycetota</taxon>
        <taxon>Actinomycetes</taxon>
        <taxon>Glycomycetales</taxon>
        <taxon>Glycomycetaceae</taxon>
        <taxon>Glycomyces</taxon>
    </lineage>
</organism>
<feature type="transmembrane region" description="Helical" evidence="2">
    <location>
        <begin position="127"/>
        <end position="147"/>
    </location>
</feature>
<name>A0A1G9KF72_9ACTN</name>
<dbReference type="AlphaFoldDB" id="A0A1G9KF72"/>
<evidence type="ECO:0000313" key="4">
    <source>
        <dbReference type="Proteomes" id="UP000198662"/>
    </source>
</evidence>
<reference evidence="4" key="1">
    <citation type="submission" date="2016-10" db="EMBL/GenBank/DDBJ databases">
        <authorList>
            <person name="Varghese N."/>
            <person name="Submissions S."/>
        </authorList>
    </citation>
    <scope>NUCLEOTIDE SEQUENCE [LARGE SCALE GENOMIC DNA]</scope>
    <source>
        <strain evidence="4">CGMCC 4.3147</strain>
    </source>
</reference>
<accession>A0A1G9KF72</accession>
<feature type="region of interest" description="Disordered" evidence="1">
    <location>
        <begin position="1"/>
        <end position="53"/>
    </location>
</feature>
<proteinExistence type="predicted"/>
<dbReference type="EMBL" id="FNGF01000006">
    <property type="protein sequence ID" value="SDL48216.1"/>
    <property type="molecule type" value="Genomic_DNA"/>
</dbReference>
<feature type="compositionally biased region" description="Pro residues" evidence="1">
    <location>
        <begin position="222"/>
        <end position="233"/>
    </location>
</feature>
<keyword evidence="4" id="KW-1185">Reference proteome</keyword>
<dbReference type="STRING" id="380244.SAMN05216298_4019"/>
<dbReference type="OrthoDB" id="5191789at2"/>
<dbReference type="Proteomes" id="UP000198662">
    <property type="component" value="Unassembled WGS sequence"/>
</dbReference>
<gene>
    <name evidence="3" type="ORF">SAMN05216298_4019</name>
</gene>
<keyword evidence="2" id="KW-1133">Transmembrane helix</keyword>
<feature type="compositionally biased region" description="Basic and acidic residues" evidence="1">
    <location>
        <begin position="182"/>
        <end position="191"/>
    </location>
</feature>
<evidence type="ECO:0000256" key="2">
    <source>
        <dbReference type="SAM" id="Phobius"/>
    </source>
</evidence>